<sequence length="105" mass="11830">MDTLAPARISASGTRKKLNQPCFRVDKNPANLVYGLTKNLYPGVTMNEVPDKPFLLSKFKMPSQEALCKLLLEGPRVPDCKERAGREERFTPCTFMEHAELMFPG</sequence>
<organism evidence="1 2">
    <name type="scientific">Pleurodeles waltl</name>
    <name type="common">Iberian ribbed newt</name>
    <dbReference type="NCBI Taxonomy" id="8319"/>
    <lineage>
        <taxon>Eukaryota</taxon>
        <taxon>Metazoa</taxon>
        <taxon>Chordata</taxon>
        <taxon>Craniata</taxon>
        <taxon>Vertebrata</taxon>
        <taxon>Euteleostomi</taxon>
        <taxon>Amphibia</taxon>
        <taxon>Batrachia</taxon>
        <taxon>Caudata</taxon>
        <taxon>Salamandroidea</taxon>
        <taxon>Salamandridae</taxon>
        <taxon>Pleurodelinae</taxon>
        <taxon>Pleurodeles</taxon>
    </lineage>
</organism>
<comment type="caution">
    <text evidence="1">The sequence shown here is derived from an EMBL/GenBank/DDBJ whole genome shotgun (WGS) entry which is preliminary data.</text>
</comment>
<gene>
    <name evidence="1" type="ORF">NDU88_005156</name>
</gene>
<dbReference type="AlphaFoldDB" id="A0AAV7WXZ4"/>
<name>A0AAV7WXZ4_PLEWA</name>
<dbReference type="Proteomes" id="UP001066276">
    <property type="component" value="Chromosome 1_1"/>
</dbReference>
<protein>
    <submittedName>
        <fullName evidence="1">Uncharacterized protein</fullName>
    </submittedName>
</protein>
<evidence type="ECO:0000313" key="1">
    <source>
        <dbReference type="EMBL" id="KAJ1217562.1"/>
    </source>
</evidence>
<reference evidence="1" key="1">
    <citation type="journal article" date="2022" name="bioRxiv">
        <title>Sequencing and chromosome-scale assembly of the giantPleurodeles waltlgenome.</title>
        <authorList>
            <person name="Brown T."/>
            <person name="Elewa A."/>
            <person name="Iarovenko S."/>
            <person name="Subramanian E."/>
            <person name="Araus A.J."/>
            <person name="Petzold A."/>
            <person name="Susuki M."/>
            <person name="Suzuki K.-i.T."/>
            <person name="Hayashi T."/>
            <person name="Toyoda A."/>
            <person name="Oliveira C."/>
            <person name="Osipova E."/>
            <person name="Leigh N.D."/>
            <person name="Simon A."/>
            <person name="Yun M.H."/>
        </authorList>
    </citation>
    <scope>NUCLEOTIDE SEQUENCE</scope>
    <source>
        <strain evidence="1">20211129_DDA</strain>
        <tissue evidence="1">Liver</tissue>
    </source>
</reference>
<accession>A0AAV7WXZ4</accession>
<evidence type="ECO:0000313" key="2">
    <source>
        <dbReference type="Proteomes" id="UP001066276"/>
    </source>
</evidence>
<keyword evidence="2" id="KW-1185">Reference proteome</keyword>
<proteinExistence type="predicted"/>
<dbReference type="EMBL" id="JANPWB010000001">
    <property type="protein sequence ID" value="KAJ1217562.1"/>
    <property type="molecule type" value="Genomic_DNA"/>
</dbReference>